<reference evidence="1" key="1">
    <citation type="journal article" date="2019" name="bioRxiv">
        <title>The Genome of the Zebra Mussel, Dreissena polymorpha: A Resource for Invasive Species Research.</title>
        <authorList>
            <person name="McCartney M.A."/>
            <person name="Auch B."/>
            <person name="Kono T."/>
            <person name="Mallez S."/>
            <person name="Zhang Y."/>
            <person name="Obille A."/>
            <person name="Becker A."/>
            <person name="Abrahante J.E."/>
            <person name="Garbe J."/>
            <person name="Badalamenti J.P."/>
            <person name="Herman A."/>
            <person name="Mangelson H."/>
            <person name="Liachko I."/>
            <person name="Sullivan S."/>
            <person name="Sone E.D."/>
            <person name="Koren S."/>
            <person name="Silverstein K.A.T."/>
            <person name="Beckman K.B."/>
            <person name="Gohl D.M."/>
        </authorList>
    </citation>
    <scope>NUCLEOTIDE SEQUENCE</scope>
    <source>
        <strain evidence="1">Duluth1</strain>
        <tissue evidence="1">Whole animal</tissue>
    </source>
</reference>
<gene>
    <name evidence="1" type="ORF">DPMN_075477</name>
</gene>
<evidence type="ECO:0000313" key="1">
    <source>
        <dbReference type="EMBL" id="KAH3700498.1"/>
    </source>
</evidence>
<organism evidence="1 2">
    <name type="scientific">Dreissena polymorpha</name>
    <name type="common">Zebra mussel</name>
    <name type="synonym">Mytilus polymorpha</name>
    <dbReference type="NCBI Taxonomy" id="45954"/>
    <lineage>
        <taxon>Eukaryota</taxon>
        <taxon>Metazoa</taxon>
        <taxon>Spiralia</taxon>
        <taxon>Lophotrochozoa</taxon>
        <taxon>Mollusca</taxon>
        <taxon>Bivalvia</taxon>
        <taxon>Autobranchia</taxon>
        <taxon>Heteroconchia</taxon>
        <taxon>Euheterodonta</taxon>
        <taxon>Imparidentia</taxon>
        <taxon>Neoheterodontei</taxon>
        <taxon>Myida</taxon>
        <taxon>Dreissenoidea</taxon>
        <taxon>Dreissenidae</taxon>
        <taxon>Dreissena</taxon>
    </lineage>
</organism>
<dbReference type="EMBL" id="JAIWYP010000015">
    <property type="protein sequence ID" value="KAH3700498.1"/>
    <property type="molecule type" value="Genomic_DNA"/>
</dbReference>
<reference evidence="1" key="2">
    <citation type="submission" date="2020-11" db="EMBL/GenBank/DDBJ databases">
        <authorList>
            <person name="McCartney M.A."/>
            <person name="Auch B."/>
            <person name="Kono T."/>
            <person name="Mallez S."/>
            <person name="Becker A."/>
            <person name="Gohl D.M."/>
            <person name="Silverstein K.A.T."/>
            <person name="Koren S."/>
            <person name="Bechman K.B."/>
            <person name="Herman A."/>
            <person name="Abrahante J.E."/>
            <person name="Garbe J."/>
        </authorList>
    </citation>
    <scope>NUCLEOTIDE SEQUENCE</scope>
    <source>
        <strain evidence="1">Duluth1</strain>
        <tissue evidence="1">Whole animal</tissue>
    </source>
</reference>
<name>A0A9D3YLR6_DREPO</name>
<accession>A0A9D3YLR6</accession>
<evidence type="ECO:0000313" key="2">
    <source>
        <dbReference type="Proteomes" id="UP000828390"/>
    </source>
</evidence>
<keyword evidence="2" id="KW-1185">Reference proteome</keyword>
<protein>
    <submittedName>
        <fullName evidence="1">Uncharacterized protein</fullName>
    </submittedName>
</protein>
<comment type="caution">
    <text evidence="1">The sequence shown here is derived from an EMBL/GenBank/DDBJ whole genome shotgun (WGS) entry which is preliminary data.</text>
</comment>
<dbReference type="Proteomes" id="UP000828390">
    <property type="component" value="Unassembled WGS sequence"/>
</dbReference>
<dbReference type="AlphaFoldDB" id="A0A9D3YLR6"/>
<sequence length="90" mass="10449">MLNSHNYAFSTQIWRQSNNQNINRNVFFRNIGSSKEQVQALQSLVKKGEDRMEIMKAELAKSALELKQAQNWIGTNKEQFIHVQDANLKV</sequence>
<proteinExistence type="predicted"/>